<dbReference type="SUPFAM" id="SSF56672">
    <property type="entry name" value="DNA/RNA polymerases"/>
    <property type="match status" value="1"/>
</dbReference>
<dbReference type="Gene3D" id="2.40.70.10">
    <property type="entry name" value="Acid Proteases"/>
    <property type="match status" value="1"/>
</dbReference>
<dbReference type="Proteomes" id="UP001058974">
    <property type="component" value="Chromosome 6"/>
</dbReference>
<sequence>MAPDRDQLRAMSQKDKETFKKYAQRWRELAAQITPPLEEKEMTKIFLKTLSSFYYKRMVASAPSDFTEMVNMGMRLEEGVREGRLAKDESSSSKRYGAFKKKDGEAHAVQSHAKSRKPSVQRKPARRNNNQHQVAHIAPVFKDNSQQYQQPQYQQQQRPQQQAYQPRGSTTNQANLSYDRKKISFDPIPMSYAELYPSLLERKLVSPRDPPAIPANPQWWYKPDQQCVYHSGAPGHNIENCYPLKTKVQDLMRCGILSFEDSGPNVTKNPLPAHGKSVNMVQGCPGKYKVKYVSHIRQSLVELHRLLCQYSHMEHDHDKCRICSVNRLGCNQVRRELQELLDEGTIEILQNRNVDEDEPEVNVISPVFKLPEPVVIRYDSSKPKISPSLVIKPAGPVPYSSDRAVPFRYNPVAVEDGVEVSLPSTSVTNIADVSGLSRSGRVFSAPPKAPVVSDAVERPVGTTVSIQNSAPVAKPSSVQKTPASSVGPSGIVNEESDEMLKLIKKSEYNVVDQLLQTPSKISVLSLLLNSEPHREALQKVLDLAYVDHDVTIEQFDCIVANITACNTLSFCDADLPEEGRDHNMALHISMNCKSDAMSNVLVDTRSSLNVLPKSTLSKLSYQGPPMRQSGVVVKAFDGLRKTVIGEVDLPIKIGPSDFQVTFQVMDIHPSYSCLLGRPWIHEAGAVTSTLHQKLKFVKNKKLIVVGGEKALLVSHLSSFSYIDAEDEVGTPLEALSIDEPIEKKSPSFSSYKDAKLAIECGAVAGLGKVIELEDNRSRAGIGYFSGAFNEQGLFKSGGFIHDDQPEEEAAAILEEDAEDLNNFVIPGGVCHNWVAVDVPTVIHRSELILKPIEHNDPRPSPNFEFPVFEAEEDDVEGIPDEITRLLEHEKKIIQPHLEDLETVNLGSEDCVRMVKIGELLEESVKKELISLLREYSDIFAWSYEDMPGLDTDIVQHFLPLKPECVPVKQKLRRTHPDMAVKIKEEVQNQIDAGFLVTSTYPQWVANIVPVPKKDGKVRMCVDYRDLNKASPKDDFPLPHIDMLVDNTAKFKVFSFMDGFPGYNQIKMAPEIWRRQHSSHLGEHSVIE</sequence>
<dbReference type="EMBL" id="JAMSHJ010000006">
    <property type="protein sequence ID" value="KAI5397223.1"/>
    <property type="molecule type" value="Genomic_DNA"/>
</dbReference>
<feature type="compositionally biased region" description="Basic residues" evidence="1">
    <location>
        <begin position="113"/>
        <end position="126"/>
    </location>
</feature>
<feature type="compositionally biased region" description="Low complexity" evidence="1">
    <location>
        <begin position="146"/>
        <end position="166"/>
    </location>
</feature>
<feature type="region of interest" description="Disordered" evidence="1">
    <location>
        <begin position="471"/>
        <end position="491"/>
    </location>
</feature>
<organism evidence="2 3">
    <name type="scientific">Pisum sativum</name>
    <name type="common">Garden pea</name>
    <name type="synonym">Lathyrus oleraceus</name>
    <dbReference type="NCBI Taxonomy" id="3888"/>
    <lineage>
        <taxon>Eukaryota</taxon>
        <taxon>Viridiplantae</taxon>
        <taxon>Streptophyta</taxon>
        <taxon>Embryophyta</taxon>
        <taxon>Tracheophyta</taxon>
        <taxon>Spermatophyta</taxon>
        <taxon>Magnoliopsida</taxon>
        <taxon>eudicotyledons</taxon>
        <taxon>Gunneridae</taxon>
        <taxon>Pentapetalae</taxon>
        <taxon>rosids</taxon>
        <taxon>fabids</taxon>
        <taxon>Fabales</taxon>
        <taxon>Fabaceae</taxon>
        <taxon>Papilionoideae</taxon>
        <taxon>50 kb inversion clade</taxon>
        <taxon>NPAAA clade</taxon>
        <taxon>Hologalegina</taxon>
        <taxon>IRL clade</taxon>
        <taxon>Fabeae</taxon>
        <taxon>Lathyrus</taxon>
    </lineage>
</organism>
<evidence type="ECO:0000313" key="2">
    <source>
        <dbReference type="EMBL" id="KAI5397223.1"/>
    </source>
</evidence>
<reference evidence="2 3" key="1">
    <citation type="journal article" date="2022" name="Nat. Genet.">
        <title>Improved pea reference genome and pan-genome highlight genomic features and evolutionary characteristics.</title>
        <authorList>
            <person name="Yang T."/>
            <person name="Liu R."/>
            <person name="Luo Y."/>
            <person name="Hu S."/>
            <person name="Wang D."/>
            <person name="Wang C."/>
            <person name="Pandey M.K."/>
            <person name="Ge S."/>
            <person name="Xu Q."/>
            <person name="Li N."/>
            <person name="Li G."/>
            <person name="Huang Y."/>
            <person name="Saxena R.K."/>
            <person name="Ji Y."/>
            <person name="Li M."/>
            <person name="Yan X."/>
            <person name="He Y."/>
            <person name="Liu Y."/>
            <person name="Wang X."/>
            <person name="Xiang C."/>
            <person name="Varshney R.K."/>
            <person name="Ding H."/>
            <person name="Gao S."/>
            <person name="Zong X."/>
        </authorList>
    </citation>
    <scope>NUCLEOTIDE SEQUENCE [LARGE SCALE GENOMIC DNA]</scope>
    <source>
        <strain evidence="2 3">cv. Zhongwan 6</strain>
    </source>
</reference>
<gene>
    <name evidence="2" type="ORF">KIW84_063155</name>
</gene>
<comment type="caution">
    <text evidence="2">The sequence shown here is derived from an EMBL/GenBank/DDBJ whole genome shotgun (WGS) entry which is preliminary data.</text>
</comment>
<feature type="compositionally biased region" description="Basic and acidic residues" evidence="1">
    <location>
        <begin position="82"/>
        <end position="92"/>
    </location>
</feature>
<proteinExistence type="predicted"/>
<feature type="compositionally biased region" description="Polar residues" evidence="1">
    <location>
        <begin position="471"/>
        <end position="487"/>
    </location>
</feature>
<dbReference type="CDD" id="cd01647">
    <property type="entry name" value="RT_LTR"/>
    <property type="match status" value="1"/>
</dbReference>
<feature type="region of interest" description="Disordered" evidence="1">
    <location>
        <begin position="82"/>
        <end position="131"/>
    </location>
</feature>
<evidence type="ECO:0000313" key="3">
    <source>
        <dbReference type="Proteomes" id="UP001058974"/>
    </source>
</evidence>
<protein>
    <submittedName>
        <fullName evidence="2">Uncharacterized protein</fullName>
    </submittedName>
</protein>
<dbReference type="Gramene" id="Psat06G0315500-T1">
    <property type="protein sequence ID" value="KAI5397223.1"/>
    <property type="gene ID" value="KIW84_063155"/>
</dbReference>
<dbReference type="InterPro" id="IPR043502">
    <property type="entry name" value="DNA/RNA_pol_sf"/>
</dbReference>
<feature type="compositionally biased region" description="Polar residues" evidence="1">
    <location>
        <begin position="167"/>
        <end position="176"/>
    </location>
</feature>
<accession>A0A9D5A7D8</accession>
<dbReference type="PANTHER" id="PTHR32108:SF9">
    <property type="entry name" value="REVERSE TRANSCRIPTASE RNASE H-LIKE DOMAIN-CONTAINING PROTEIN"/>
    <property type="match status" value="1"/>
</dbReference>
<dbReference type="PANTHER" id="PTHR32108">
    <property type="entry name" value="DNA-DIRECTED RNA POLYMERASE SUBUNIT ALPHA"/>
    <property type="match status" value="1"/>
</dbReference>
<evidence type="ECO:0000256" key="1">
    <source>
        <dbReference type="SAM" id="MobiDB-lite"/>
    </source>
</evidence>
<feature type="region of interest" description="Disordered" evidence="1">
    <location>
        <begin position="145"/>
        <end position="178"/>
    </location>
</feature>
<keyword evidence="3" id="KW-1185">Reference proteome</keyword>
<dbReference type="CDD" id="cd00303">
    <property type="entry name" value="retropepsin_like"/>
    <property type="match status" value="1"/>
</dbReference>
<dbReference type="InterPro" id="IPR021109">
    <property type="entry name" value="Peptidase_aspartic_dom_sf"/>
</dbReference>
<dbReference type="Gene3D" id="3.10.10.10">
    <property type="entry name" value="HIV Type 1 Reverse Transcriptase, subunit A, domain 1"/>
    <property type="match status" value="1"/>
</dbReference>
<name>A0A9D5A7D8_PEA</name>
<dbReference type="AlphaFoldDB" id="A0A9D5A7D8"/>